<evidence type="ECO:0000256" key="1">
    <source>
        <dbReference type="SAM" id="MobiDB-lite"/>
    </source>
</evidence>
<sequence>MSLKKSRTQRKSFYTSERDEGKRGKLTTRKILYLTFCVDFDVDYLQCDHFFYNGEFTYSFSHMPKYINQWETLENRLKDVIDKYID</sequence>
<gene>
    <name evidence="2" type="ORF">B9G39_00375</name>
</gene>
<reference evidence="2 3" key="1">
    <citation type="submission" date="2017-04" db="EMBL/GenBank/DDBJ databases">
        <title>Draft genome sequence of Zooshikella ganghwensis VG4 isolated from Red Sea sediments.</title>
        <authorList>
            <person name="Rehman Z."/>
            <person name="Alam I."/>
            <person name="Kamau A."/>
            <person name="Bajic V."/>
            <person name="Leiknes T."/>
        </authorList>
    </citation>
    <scope>NUCLEOTIDE SEQUENCE [LARGE SCALE GENOMIC DNA]</scope>
    <source>
        <strain evidence="2 3">VG4</strain>
    </source>
</reference>
<feature type="compositionally biased region" description="Basic residues" evidence="1">
    <location>
        <begin position="1"/>
        <end position="10"/>
    </location>
</feature>
<keyword evidence="3" id="KW-1185">Reference proteome</keyword>
<evidence type="ECO:0000313" key="3">
    <source>
        <dbReference type="Proteomes" id="UP000257039"/>
    </source>
</evidence>
<comment type="caution">
    <text evidence="2">The sequence shown here is derived from an EMBL/GenBank/DDBJ whole genome shotgun (WGS) entry which is preliminary data.</text>
</comment>
<proteinExistence type="predicted"/>
<evidence type="ECO:0000313" key="2">
    <source>
        <dbReference type="EMBL" id="RDH42018.1"/>
    </source>
</evidence>
<dbReference type="EMBL" id="NDXW01000001">
    <property type="protein sequence ID" value="RDH42018.1"/>
    <property type="molecule type" value="Genomic_DNA"/>
</dbReference>
<accession>A0A4P9VFW7</accession>
<protein>
    <submittedName>
        <fullName evidence="2">Uncharacterized protein</fullName>
    </submittedName>
</protein>
<dbReference type="Proteomes" id="UP000257039">
    <property type="component" value="Unassembled WGS sequence"/>
</dbReference>
<dbReference type="AlphaFoldDB" id="A0A4P9VFW7"/>
<name>A0A4P9VFW7_9GAMM</name>
<feature type="region of interest" description="Disordered" evidence="1">
    <location>
        <begin position="1"/>
        <end position="23"/>
    </location>
</feature>
<organism evidence="2 3">
    <name type="scientific">Zooshikella ganghwensis</name>
    <dbReference type="NCBI Taxonomy" id="202772"/>
    <lineage>
        <taxon>Bacteria</taxon>
        <taxon>Pseudomonadati</taxon>
        <taxon>Pseudomonadota</taxon>
        <taxon>Gammaproteobacteria</taxon>
        <taxon>Oceanospirillales</taxon>
        <taxon>Zooshikellaceae</taxon>
        <taxon>Zooshikella</taxon>
    </lineage>
</organism>